<proteinExistence type="predicted"/>
<accession>A0A518J140</accession>
<dbReference type="AlphaFoldDB" id="A0A518J140"/>
<gene>
    <name evidence="1" type="ORF">Mal33_50750</name>
</gene>
<evidence type="ECO:0000313" key="1">
    <source>
        <dbReference type="EMBL" id="QDV59050.1"/>
    </source>
</evidence>
<organism evidence="1 2">
    <name type="scientific">Rosistilla oblonga</name>
    <dbReference type="NCBI Taxonomy" id="2527990"/>
    <lineage>
        <taxon>Bacteria</taxon>
        <taxon>Pseudomonadati</taxon>
        <taxon>Planctomycetota</taxon>
        <taxon>Planctomycetia</taxon>
        <taxon>Pirellulales</taxon>
        <taxon>Pirellulaceae</taxon>
        <taxon>Rosistilla</taxon>
    </lineage>
</organism>
<dbReference type="EMBL" id="CP036318">
    <property type="protein sequence ID" value="QDV59050.1"/>
    <property type="molecule type" value="Genomic_DNA"/>
</dbReference>
<name>A0A518J140_9BACT</name>
<reference evidence="1 2" key="1">
    <citation type="submission" date="2019-02" db="EMBL/GenBank/DDBJ databases">
        <title>Deep-cultivation of Planctomycetes and their phenomic and genomic characterization uncovers novel biology.</title>
        <authorList>
            <person name="Wiegand S."/>
            <person name="Jogler M."/>
            <person name="Boedeker C."/>
            <person name="Pinto D."/>
            <person name="Vollmers J."/>
            <person name="Rivas-Marin E."/>
            <person name="Kohn T."/>
            <person name="Peeters S.H."/>
            <person name="Heuer A."/>
            <person name="Rast P."/>
            <person name="Oberbeckmann S."/>
            <person name="Bunk B."/>
            <person name="Jeske O."/>
            <person name="Meyerdierks A."/>
            <person name="Storesund J.E."/>
            <person name="Kallscheuer N."/>
            <person name="Luecker S."/>
            <person name="Lage O.M."/>
            <person name="Pohl T."/>
            <person name="Merkel B.J."/>
            <person name="Hornburger P."/>
            <person name="Mueller R.-W."/>
            <person name="Bruemmer F."/>
            <person name="Labrenz M."/>
            <person name="Spormann A.M."/>
            <person name="Op den Camp H."/>
            <person name="Overmann J."/>
            <person name="Amann R."/>
            <person name="Jetten M.S.M."/>
            <person name="Mascher T."/>
            <person name="Medema M.H."/>
            <person name="Devos D.P."/>
            <person name="Kaster A.-K."/>
            <person name="Ovreas L."/>
            <person name="Rohde M."/>
            <person name="Galperin M.Y."/>
            <person name="Jogler C."/>
        </authorList>
    </citation>
    <scope>NUCLEOTIDE SEQUENCE [LARGE SCALE GENOMIC DNA]</scope>
    <source>
        <strain evidence="1 2">Mal33</strain>
    </source>
</reference>
<dbReference type="RefSeq" id="WP_145290094.1">
    <property type="nucleotide sequence ID" value="NZ_CP036318.1"/>
</dbReference>
<keyword evidence="2" id="KW-1185">Reference proteome</keyword>
<evidence type="ECO:0000313" key="2">
    <source>
        <dbReference type="Proteomes" id="UP000316770"/>
    </source>
</evidence>
<dbReference type="Proteomes" id="UP000316770">
    <property type="component" value="Chromosome"/>
</dbReference>
<protein>
    <submittedName>
        <fullName evidence="1">Uncharacterized protein</fullName>
    </submittedName>
</protein>
<sequence>MLDLNHPDTPITFAVAAEHGKVLHYAKRMTLVSTQDRQRLLDEALNACAAIRDITKQRWGNAKNKIKSVELLETNLRELASTQSTNDYADSWEGCNCDVCDSPIEDLPGYPDMVYCRTCIAAVRPGLDAVDRSYGLWCI</sequence>